<evidence type="ECO:0000256" key="3">
    <source>
        <dbReference type="ARBA" id="ARBA00022723"/>
    </source>
</evidence>
<keyword evidence="10" id="KW-1185">Reference proteome</keyword>
<comment type="caution">
    <text evidence="9">The sequence shown here is derived from an EMBL/GenBank/DDBJ whole genome shotgun (WGS) entry which is preliminary data.</text>
</comment>
<feature type="domain" description="PA" evidence="7">
    <location>
        <begin position="197"/>
        <end position="277"/>
    </location>
</feature>
<dbReference type="PANTHER" id="PTHR12147:SF17">
    <property type="entry name" value="AMINOPEPTIDASE Y"/>
    <property type="match status" value="1"/>
</dbReference>
<dbReference type="PANTHER" id="PTHR12147">
    <property type="entry name" value="METALLOPEPTIDASE M28 FAMILY MEMBER"/>
    <property type="match status" value="1"/>
</dbReference>
<dbReference type="InterPro" id="IPR045175">
    <property type="entry name" value="M28_fam"/>
</dbReference>
<dbReference type="SUPFAM" id="SSF53187">
    <property type="entry name" value="Zn-dependent exopeptidases"/>
    <property type="match status" value="1"/>
</dbReference>
<dbReference type="EMBL" id="JAEOAQ010000003">
    <property type="protein sequence ID" value="KAG5419400.1"/>
    <property type="molecule type" value="Genomic_DNA"/>
</dbReference>
<feature type="signal peptide" evidence="6">
    <location>
        <begin position="1"/>
        <end position="20"/>
    </location>
</feature>
<keyword evidence="6" id="KW-0732">Signal</keyword>
<evidence type="ECO:0000256" key="4">
    <source>
        <dbReference type="ARBA" id="ARBA00022801"/>
    </source>
</evidence>
<evidence type="ECO:0000256" key="5">
    <source>
        <dbReference type="ARBA" id="ARBA00022833"/>
    </source>
</evidence>
<dbReference type="SUPFAM" id="SSF52025">
    <property type="entry name" value="PA domain"/>
    <property type="match status" value="1"/>
</dbReference>
<evidence type="ECO:0000256" key="1">
    <source>
        <dbReference type="ARBA" id="ARBA00001947"/>
    </source>
</evidence>
<dbReference type="GeneID" id="93651796"/>
<dbReference type="AlphaFoldDB" id="A0A8H7ZH34"/>
<dbReference type="Pfam" id="PF02225">
    <property type="entry name" value="PA"/>
    <property type="match status" value="1"/>
</dbReference>
<dbReference type="Gene3D" id="3.40.630.10">
    <property type="entry name" value="Zn peptidases"/>
    <property type="match status" value="1"/>
</dbReference>
<comment type="similarity">
    <text evidence="6">Belongs to the peptidase M28 family.</text>
</comment>
<sequence length="562" mass="61647">MKYSVLLSIAIAIASSIVDAFPTLKSWQGTVVPLGQQQDQGNQAILANSQISSTGKEEGNEEAQFEIQANDKEDSMLPQYEESDSITINDAIDESEYLKLPEIDSESLQASIKEENLRSRAESLFKIANYSVKKFGHPTRVIGSPGHWATIRYIISELKKLGGYYTIKTQSFDAIDGHSLKALALTPPTADKRPAHGNLVLVESNGCSLHDYPHLTKGNIVLIKRGECSFGDKSRNAGKLGAKGAIIYDSEGAVSGTLGTPNGEEVATVSVSEKDVDEYIKKLKANPNHKFETTLYVDSYVKNISTINVVADSVFGDHDNIVSLGAHSDSVGAGPGINDDGSGTISLLEVAKQLTKFKINNAVRFAWWAAEEEGLLGSTYYAKHLSKHENSKLRLFMDYDMMASPNYEYEVYDANNKDHPNGSGNLRDLYIDWYKLHGLNYTLVPFDGRSDYVGFIEEGIPAGGIATGAEKIKDKEGKSKYGGDVGKAFDPCYHLLCDDLSNPSYEAWGLNTKLIAHSVATFAKTFDGFPKREDKKGNDTIVQQQSVGDHTLFTRRGDFYVI</sequence>
<dbReference type="InterPro" id="IPR003137">
    <property type="entry name" value="PA_domain"/>
</dbReference>
<proteinExistence type="inferred from homology"/>
<reference evidence="9 10" key="1">
    <citation type="submission" date="2020-12" db="EMBL/GenBank/DDBJ databases">
        <title>Effect of drift, selection, and recombination on the evolution of hybrid genomes in Candida yeast pathogens.</title>
        <authorList>
            <person name="Mixao V."/>
            <person name="Ksiezopolska E."/>
            <person name="Saus E."/>
            <person name="Boekhout T."/>
            <person name="Gacser A."/>
            <person name="Gabaldon T."/>
        </authorList>
    </citation>
    <scope>NUCLEOTIDE SEQUENCE [LARGE SCALE GENOMIC DNA]</scope>
    <source>
        <strain evidence="9 10">BP57</strain>
    </source>
</reference>
<dbReference type="GO" id="GO:0006508">
    <property type="term" value="P:proteolysis"/>
    <property type="evidence" value="ECO:0007669"/>
    <property type="project" value="UniProtKB-KW"/>
</dbReference>
<dbReference type="OrthoDB" id="10013407at2759"/>
<dbReference type="Proteomes" id="UP000669133">
    <property type="component" value="Unassembled WGS sequence"/>
</dbReference>
<evidence type="ECO:0000256" key="2">
    <source>
        <dbReference type="ARBA" id="ARBA00022670"/>
    </source>
</evidence>
<organism evidence="9 10">
    <name type="scientific">Candida metapsilosis</name>
    <dbReference type="NCBI Taxonomy" id="273372"/>
    <lineage>
        <taxon>Eukaryota</taxon>
        <taxon>Fungi</taxon>
        <taxon>Dikarya</taxon>
        <taxon>Ascomycota</taxon>
        <taxon>Saccharomycotina</taxon>
        <taxon>Pichiomycetes</taxon>
        <taxon>Debaryomycetaceae</taxon>
        <taxon>Candida/Lodderomyces clade</taxon>
        <taxon>Candida</taxon>
    </lineage>
</organism>
<evidence type="ECO:0000313" key="10">
    <source>
        <dbReference type="Proteomes" id="UP000669133"/>
    </source>
</evidence>
<protein>
    <recommendedName>
        <fullName evidence="6">Peptide hydrolase</fullName>
        <ecNumber evidence="6">3.4.-.-</ecNumber>
    </recommendedName>
</protein>
<dbReference type="InterPro" id="IPR007484">
    <property type="entry name" value="Peptidase_M28"/>
</dbReference>
<dbReference type="GO" id="GO:0008235">
    <property type="term" value="F:metalloexopeptidase activity"/>
    <property type="evidence" value="ECO:0007669"/>
    <property type="project" value="InterPro"/>
</dbReference>
<evidence type="ECO:0000313" key="9">
    <source>
        <dbReference type="EMBL" id="KAG5419400.1"/>
    </source>
</evidence>
<dbReference type="GO" id="GO:0046872">
    <property type="term" value="F:metal ion binding"/>
    <property type="evidence" value="ECO:0007669"/>
    <property type="project" value="UniProtKB-KW"/>
</dbReference>
<dbReference type="Gene3D" id="3.50.30.30">
    <property type="match status" value="1"/>
</dbReference>
<dbReference type="FunFam" id="3.40.630.10:FF:000093">
    <property type="entry name" value="Peptide hydrolase"/>
    <property type="match status" value="1"/>
</dbReference>
<evidence type="ECO:0000259" key="7">
    <source>
        <dbReference type="Pfam" id="PF02225"/>
    </source>
</evidence>
<feature type="chain" id="PRO_5034543311" description="Peptide hydrolase" evidence="6">
    <location>
        <begin position="21"/>
        <end position="562"/>
    </location>
</feature>
<gene>
    <name evidence="9" type="ORF">I9W82_003167</name>
</gene>
<comment type="cofactor">
    <cofactor evidence="1">
        <name>Zn(2+)</name>
        <dbReference type="ChEBI" id="CHEBI:29105"/>
    </cofactor>
</comment>
<accession>A0A8H7ZH34</accession>
<name>A0A8H7ZH34_9ASCO</name>
<keyword evidence="2 6" id="KW-0645">Protease</keyword>
<dbReference type="InterPro" id="IPR046450">
    <property type="entry name" value="PA_dom_sf"/>
</dbReference>
<dbReference type="EC" id="3.4.-.-" evidence="6"/>
<evidence type="ECO:0000256" key="6">
    <source>
        <dbReference type="RuleBase" id="RU361240"/>
    </source>
</evidence>
<dbReference type="RefSeq" id="XP_067548516.1">
    <property type="nucleotide sequence ID" value="XM_067692103.1"/>
</dbReference>
<evidence type="ECO:0000259" key="8">
    <source>
        <dbReference type="Pfam" id="PF04389"/>
    </source>
</evidence>
<keyword evidence="5 6" id="KW-0862">Zinc</keyword>
<keyword evidence="3 6" id="KW-0479">Metal-binding</keyword>
<keyword evidence="4 6" id="KW-0378">Hydrolase</keyword>
<feature type="domain" description="Peptidase M28" evidence="8">
    <location>
        <begin position="308"/>
        <end position="517"/>
    </location>
</feature>
<dbReference type="Pfam" id="PF04389">
    <property type="entry name" value="Peptidase_M28"/>
    <property type="match status" value="1"/>
</dbReference>